<evidence type="ECO:0000313" key="2">
    <source>
        <dbReference type="Proteomes" id="UP000245461"/>
    </source>
</evidence>
<sequence length="206" mass="23216">MSDTAAVPAGYMQDAEGRLVPADKVKPQHVLEDQVVREIVDLALEESRRLSALKVNIKTSVDAFVELVAERYGVERAGRKGNMTLTSFDGSLQLQVAVGQFIDFGPELQIAKQLIDQCLTAWSANGSDELKVIVTDAFRVNKEGKLDKDRILGLRRHNFGDERWKQAMAAISDSIKVQRSKEYFRLYRRPAPDRDFEQIPLDIARV</sequence>
<name>A0A317DXI8_9PROT</name>
<comment type="caution">
    <text evidence="1">The sequence shown here is derived from an EMBL/GenBank/DDBJ whole genome shotgun (WGS) entry which is preliminary data.</text>
</comment>
<gene>
    <name evidence="1" type="ORF">DKG74_20870</name>
</gene>
<keyword evidence="2" id="KW-1185">Reference proteome</keyword>
<dbReference type="InterPro" id="IPR021505">
    <property type="entry name" value="Phage_B3_Orf6"/>
</dbReference>
<dbReference type="AlphaFoldDB" id="A0A317DXI8"/>
<dbReference type="Proteomes" id="UP000245461">
    <property type="component" value="Unassembled WGS sequence"/>
</dbReference>
<dbReference type="Pfam" id="PF11363">
    <property type="entry name" value="DUF3164"/>
    <property type="match status" value="1"/>
</dbReference>
<dbReference type="RefSeq" id="WP_109908114.1">
    <property type="nucleotide sequence ID" value="NZ_QGLE01000022.1"/>
</dbReference>
<reference evidence="1 2" key="1">
    <citation type="submission" date="2018-05" db="EMBL/GenBank/DDBJ databases">
        <title>Zavarzinia sp. HR-AS.</title>
        <authorList>
            <person name="Lee Y."/>
            <person name="Jeon C.O."/>
        </authorList>
    </citation>
    <scope>NUCLEOTIDE SEQUENCE [LARGE SCALE GENOMIC DNA]</scope>
    <source>
        <strain evidence="1 2">HR-AS</strain>
    </source>
</reference>
<proteinExistence type="predicted"/>
<organism evidence="1 2">
    <name type="scientific">Zavarzinia aquatilis</name>
    <dbReference type="NCBI Taxonomy" id="2211142"/>
    <lineage>
        <taxon>Bacteria</taxon>
        <taxon>Pseudomonadati</taxon>
        <taxon>Pseudomonadota</taxon>
        <taxon>Alphaproteobacteria</taxon>
        <taxon>Rhodospirillales</taxon>
        <taxon>Zavarziniaceae</taxon>
        <taxon>Zavarzinia</taxon>
    </lineage>
</organism>
<dbReference type="OrthoDB" id="7554786at2"/>
<accession>A0A317DXI8</accession>
<evidence type="ECO:0000313" key="1">
    <source>
        <dbReference type="EMBL" id="PWR17663.1"/>
    </source>
</evidence>
<dbReference type="EMBL" id="QGLE01000022">
    <property type="protein sequence ID" value="PWR17663.1"/>
    <property type="molecule type" value="Genomic_DNA"/>
</dbReference>
<protein>
    <submittedName>
        <fullName evidence="1">Sulfate transporter</fullName>
    </submittedName>
</protein>